<comment type="caution">
    <text evidence="2">The sequence shown here is derived from an EMBL/GenBank/DDBJ whole genome shotgun (WGS) entry which is preliminary data.</text>
</comment>
<gene>
    <name evidence="2" type="ORF">NCGR_LOCUS58742</name>
</gene>
<evidence type="ECO:0000313" key="3">
    <source>
        <dbReference type="Proteomes" id="UP000604825"/>
    </source>
</evidence>
<keyword evidence="3" id="KW-1185">Reference proteome</keyword>
<protein>
    <recommendedName>
        <fullName evidence="1">F-box protein AT5G49610-like beta-propeller domain-containing protein</fullName>
    </recommendedName>
</protein>
<dbReference type="InterPro" id="IPR056594">
    <property type="entry name" value="AT5G49610-like_b-prop"/>
</dbReference>
<sequence length="382" mass="41165">MAPAAGAPIVALGEDLLREVFIHLPASADLLRAAAACVGRHPSCPRLLGCLLLFPNRRIGKSHFVPISASPSSSSSSAAAANGGDFALSFLPGGGWLGQGAAAWKDLDCRNGRLLLENLGSHELAVADPISRRYVSLPAPPAGRAVGYGLFADDGDSSEFRAVCISRDAASRELRALVLASGELSWADVAGIACQPNLAAGSRVMQANRSLYWRLEGGEHMVAFRTASMELSVLDLSPALRDLRFDALDRGEEEDVNVLHLLTMTGYRIEVWAGTVDGDGGMAWRQVEKSFRFHKALTEMIDPSLESYRMINPSLQSYRDDIHVIGVAAGLVFFRKWTHLFAIDLETMNLKRLPKADCLGALIFPYTIAWPPSLLNPTGQGV</sequence>
<dbReference type="Pfam" id="PF23635">
    <property type="entry name" value="Beta-prop_AT5G49610-like"/>
    <property type="match status" value="1"/>
</dbReference>
<feature type="domain" description="F-box protein AT5G49610-like beta-propeller" evidence="1">
    <location>
        <begin position="107"/>
        <end position="373"/>
    </location>
</feature>
<dbReference type="AlphaFoldDB" id="A0A811S0N5"/>
<dbReference type="OrthoDB" id="619734at2759"/>
<dbReference type="Proteomes" id="UP000604825">
    <property type="component" value="Unassembled WGS sequence"/>
</dbReference>
<evidence type="ECO:0000313" key="2">
    <source>
        <dbReference type="EMBL" id="CAD6334644.1"/>
    </source>
</evidence>
<organism evidence="2 3">
    <name type="scientific">Miscanthus lutarioriparius</name>
    <dbReference type="NCBI Taxonomy" id="422564"/>
    <lineage>
        <taxon>Eukaryota</taxon>
        <taxon>Viridiplantae</taxon>
        <taxon>Streptophyta</taxon>
        <taxon>Embryophyta</taxon>
        <taxon>Tracheophyta</taxon>
        <taxon>Spermatophyta</taxon>
        <taxon>Magnoliopsida</taxon>
        <taxon>Liliopsida</taxon>
        <taxon>Poales</taxon>
        <taxon>Poaceae</taxon>
        <taxon>PACMAD clade</taxon>
        <taxon>Panicoideae</taxon>
        <taxon>Andropogonodae</taxon>
        <taxon>Andropogoneae</taxon>
        <taxon>Saccharinae</taxon>
        <taxon>Miscanthus</taxon>
    </lineage>
</organism>
<evidence type="ECO:0000259" key="1">
    <source>
        <dbReference type="Pfam" id="PF23635"/>
    </source>
</evidence>
<name>A0A811S0N5_9POAL</name>
<dbReference type="PANTHER" id="PTHR33207">
    <property type="entry name" value="F-BOX DOMAIN CONTAINING PROTEIN-RELATED"/>
    <property type="match status" value="1"/>
</dbReference>
<proteinExistence type="predicted"/>
<dbReference type="EMBL" id="CAJGYO010000017">
    <property type="protein sequence ID" value="CAD6334644.1"/>
    <property type="molecule type" value="Genomic_DNA"/>
</dbReference>
<reference evidence="2" key="1">
    <citation type="submission" date="2020-10" db="EMBL/GenBank/DDBJ databases">
        <authorList>
            <person name="Han B."/>
            <person name="Lu T."/>
            <person name="Zhao Q."/>
            <person name="Huang X."/>
            <person name="Zhao Y."/>
        </authorList>
    </citation>
    <scope>NUCLEOTIDE SEQUENCE</scope>
</reference>
<accession>A0A811S0N5</accession>